<reference evidence="14" key="1">
    <citation type="journal article" date="2021" name="PeerJ">
        <title>Extensive microbial diversity within the chicken gut microbiome revealed by metagenomics and culture.</title>
        <authorList>
            <person name="Gilroy R."/>
            <person name="Ravi A."/>
            <person name="Getino M."/>
            <person name="Pursley I."/>
            <person name="Horton D.L."/>
            <person name="Alikhan N.F."/>
            <person name="Baker D."/>
            <person name="Gharbi K."/>
            <person name="Hall N."/>
            <person name="Watson M."/>
            <person name="Adriaenssens E.M."/>
            <person name="Foster-Nyarko E."/>
            <person name="Jarju S."/>
            <person name="Secka A."/>
            <person name="Antonio M."/>
            <person name="Oren A."/>
            <person name="Chaudhuri R.R."/>
            <person name="La Ragione R."/>
            <person name="Hildebrand F."/>
            <person name="Pallen M.J."/>
        </authorList>
    </citation>
    <scope>NUCLEOTIDE SEQUENCE</scope>
    <source>
        <strain evidence="14">ChiBcec8-13705</strain>
    </source>
</reference>
<keyword evidence="11 13" id="KW-0472">Membrane</keyword>
<feature type="transmembrane region" description="Helical" evidence="13">
    <location>
        <begin position="392"/>
        <end position="410"/>
    </location>
</feature>
<dbReference type="GO" id="GO:0015297">
    <property type="term" value="F:antiporter activity"/>
    <property type="evidence" value="ECO:0007669"/>
    <property type="project" value="UniProtKB-KW"/>
</dbReference>
<evidence type="ECO:0000256" key="6">
    <source>
        <dbReference type="ARBA" id="ARBA00022449"/>
    </source>
</evidence>
<comment type="subcellular location">
    <subcellularLocation>
        <location evidence="2">Cell membrane</location>
        <topology evidence="2">Multi-pass membrane protein</topology>
    </subcellularLocation>
</comment>
<dbReference type="PANTHER" id="PTHR43298:SF2">
    <property type="entry name" value="FMN_FAD EXPORTER YEEO-RELATED"/>
    <property type="match status" value="1"/>
</dbReference>
<evidence type="ECO:0000256" key="9">
    <source>
        <dbReference type="ARBA" id="ARBA00022989"/>
    </source>
</evidence>
<dbReference type="GO" id="GO:0042910">
    <property type="term" value="F:xenobiotic transmembrane transporter activity"/>
    <property type="evidence" value="ECO:0007669"/>
    <property type="project" value="InterPro"/>
</dbReference>
<dbReference type="GO" id="GO:0006811">
    <property type="term" value="P:monoatomic ion transport"/>
    <property type="evidence" value="ECO:0007669"/>
    <property type="project" value="UniProtKB-KW"/>
</dbReference>
<reference evidence="14" key="2">
    <citation type="submission" date="2021-04" db="EMBL/GenBank/DDBJ databases">
        <authorList>
            <person name="Gilroy R."/>
        </authorList>
    </citation>
    <scope>NUCLEOTIDE SEQUENCE</scope>
    <source>
        <strain evidence="14">ChiBcec8-13705</strain>
    </source>
</reference>
<feature type="transmembrane region" description="Helical" evidence="13">
    <location>
        <begin position="416"/>
        <end position="437"/>
    </location>
</feature>
<evidence type="ECO:0000256" key="2">
    <source>
        <dbReference type="ARBA" id="ARBA00004651"/>
    </source>
</evidence>
<dbReference type="InterPro" id="IPR048279">
    <property type="entry name" value="MdtK-like"/>
</dbReference>
<dbReference type="InterPro" id="IPR002528">
    <property type="entry name" value="MATE_fam"/>
</dbReference>
<evidence type="ECO:0000313" key="15">
    <source>
        <dbReference type="Proteomes" id="UP000886803"/>
    </source>
</evidence>
<dbReference type="GO" id="GO:0005886">
    <property type="term" value="C:plasma membrane"/>
    <property type="evidence" value="ECO:0007669"/>
    <property type="project" value="UniProtKB-SubCell"/>
</dbReference>
<keyword evidence="8 13" id="KW-0812">Transmembrane</keyword>
<evidence type="ECO:0000256" key="7">
    <source>
        <dbReference type="ARBA" id="ARBA00022475"/>
    </source>
</evidence>
<evidence type="ECO:0000256" key="11">
    <source>
        <dbReference type="ARBA" id="ARBA00023136"/>
    </source>
</evidence>
<evidence type="ECO:0000256" key="4">
    <source>
        <dbReference type="ARBA" id="ARBA00020268"/>
    </source>
</evidence>
<comment type="caution">
    <text evidence="14">The sequence shown here is derived from an EMBL/GenBank/DDBJ whole genome shotgun (WGS) entry which is preliminary data.</text>
</comment>
<comment type="function">
    <text evidence="1">Multidrug efflux pump.</text>
</comment>
<dbReference type="NCBIfam" id="TIGR00797">
    <property type="entry name" value="matE"/>
    <property type="match status" value="1"/>
</dbReference>
<feature type="transmembrane region" description="Helical" evidence="13">
    <location>
        <begin position="170"/>
        <end position="192"/>
    </location>
</feature>
<dbReference type="InterPro" id="IPR050222">
    <property type="entry name" value="MATE_MdtK"/>
</dbReference>
<evidence type="ECO:0000256" key="10">
    <source>
        <dbReference type="ARBA" id="ARBA00023065"/>
    </source>
</evidence>
<keyword evidence="7" id="KW-1003">Cell membrane</keyword>
<evidence type="ECO:0000256" key="1">
    <source>
        <dbReference type="ARBA" id="ARBA00003408"/>
    </source>
</evidence>
<dbReference type="PANTHER" id="PTHR43298">
    <property type="entry name" value="MULTIDRUG RESISTANCE PROTEIN NORM-RELATED"/>
    <property type="match status" value="1"/>
</dbReference>
<evidence type="ECO:0000256" key="8">
    <source>
        <dbReference type="ARBA" id="ARBA00022692"/>
    </source>
</evidence>
<proteinExistence type="inferred from homology"/>
<evidence type="ECO:0000313" key="14">
    <source>
        <dbReference type="EMBL" id="HJB43061.1"/>
    </source>
</evidence>
<feature type="transmembrane region" description="Helical" evidence="13">
    <location>
        <begin position="102"/>
        <end position="126"/>
    </location>
</feature>
<dbReference type="AlphaFoldDB" id="A0A9D2M7Y9"/>
<keyword evidence="5" id="KW-0813">Transport</keyword>
<evidence type="ECO:0000256" key="3">
    <source>
        <dbReference type="ARBA" id="ARBA00010199"/>
    </source>
</evidence>
<accession>A0A9D2M7Y9</accession>
<evidence type="ECO:0000256" key="13">
    <source>
        <dbReference type="SAM" id="Phobius"/>
    </source>
</evidence>
<feature type="transmembrane region" description="Helical" evidence="13">
    <location>
        <begin position="198"/>
        <end position="218"/>
    </location>
</feature>
<dbReference type="EMBL" id="DWYG01000189">
    <property type="protein sequence ID" value="HJB43061.1"/>
    <property type="molecule type" value="Genomic_DNA"/>
</dbReference>
<gene>
    <name evidence="14" type="ORF">H9945_11255</name>
</gene>
<evidence type="ECO:0000256" key="5">
    <source>
        <dbReference type="ARBA" id="ARBA00022448"/>
    </source>
</evidence>
<name>A0A9D2M7Y9_9FIRM</name>
<sequence>MPRTATRVDMTHGPILPTAVRFALPICAGNVLQQLYSTVDTLVIGNYCDASALAAVATSSQPLEILLCIFLGIGSGVSILVSQAAGRDDADRQRELARTAVWLLYATALPLTVLGLLLGPLLLRFMQVPPDAWDGAIVYLRITTLGCLGNMGYNLNAGILRGLGNSRTSLWMLMVSCVVNIVGDLALVGGFGLGVGGAAFATAAAMMLAWAFSILYLLRRVPELRFPVLPAGHDRETLREILHVGVPLGLNNALYSFGHLLLQTLYNTQGSVFVAGCSVASKLSSLANIAITSFSSAASVFSGQNFGAGLTDRLRKGALRIPLCCGAFTLACGLLLTAFGRPVLGLFTRDAAVLAVAERYVFVVLPFTWCYAVFNGIMNYLNGLGEIRYPTFVNVLILWGVRIPAAWGLAAVGLGGWAMAGISLSFIAGMIAMLPYYRTHRWQELCEQCERNRYKM</sequence>
<keyword evidence="9 13" id="KW-1133">Transmembrane helix</keyword>
<comment type="similarity">
    <text evidence="3">Belongs to the multi antimicrobial extrusion (MATE) (TC 2.A.66.1) family.</text>
</comment>
<dbReference type="PIRSF" id="PIRSF006603">
    <property type="entry name" value="DinF"/>
    <property type="match status" value="1"/>
</dbReference>
<feature type="transmembrane region" description="Helical" evidence="13">
    <location>
        <begin position="360"/>
        <end position="380"/>
    </location>
</feature>
<feature type="transmembrane region" description="Helical" evidence="13">
    <location>
        <begin position="321"/>
        <end position="340"/>
    </location>
</feature>
<evidence type="ECO:0000256" key="12">
    <source>
        <dbReference type="ARBA" id="ARBA00031636"/>
    </source>
</evidence>
<dbReference type="Proteomes" id="UP000886803">
    <property type="component" value="Unassembled WGS sequence"/>
</dbReference>
<keyword evidence="10" id="KW-0406">Ion transport</keyword>
<protein>
    <recommendedName>
        <fullName evidence="4">Probable multidrug resistance protein NorM</fullName>
    </recommendedName>
    <alternativeName>
        <fullName evidence="12">Multidrug-efflux transporter</fullName>
    </alternativeName>
</protein>
<feature type="transmembrane region" description="Helical" evidence="13">
    <location>
        <begin position="138"/>
        <end position="158"/>
    </location>
</feature>
<organism evidence="14 15">
    <name type="scientific">Candidatus Gemmiger avicola</name>
    <dbReference type="NCBI Taxonomy" id="2838605"/>
    <lineage>
        <taxon>Bacteria</taxon>
        <taxon>Bacillati</taxon>
        <taxon>Bacillota</taxon>
        <taxon>Clostridia</taxon>
        <taxon>Eubacteriales</taxon>
        <taxon>Gemmiger</taxon>
    </lineage>
</organism>
<keyword evidence="6" id="KW-0050">Antiport</keyword>
<dbReference type="Pfam" id="PF01554">
    <property type="entry name" value="MatE"/>
    <property type="match status" value="2"/>
</dbReference>